<accession>A0ABN2DQF8</accession>
<name>A0ABN2DQF8_9ACTN</name>
<sequence length="225" mass="25173">MTYRYVERAGARIAYRVSGSGAALVLLKNHRRPLHYAISAYLAERLRVFQVHPVGFGASDRPDGYDFGSIGEQVIAVLDREGVERFGVWGFSQTACMAAMVARSTERASALVMGGVPPIGILTDGEMRRLEREPRLPRPALEFWRAYRSYDWHHELRCYPGRRVAYMGTADPAIRRFRRLRTVLEGIGMTYLEFEGLTHSTCGLGDASSDGRRVAHTVCACLGKC</sequence>
<dbReference type="Gene3D" id="3.40.50.1820">
    <property type="entry name" value="alpha/beta hydrolase"/>
    <property type="match status" value="1"/>
</dbReference>
<dbReference type="RefSeq" id="WP_344191442.1">
    <property type="nucleotide sequence ID" value="NZ_BAAAND010000006.1"/>
</dbReference>
<reference evidence="1 2" key="1">
    <citation type="journal article" date="2019" name="Int. J. Syst. Evol. Microbiol.">
        <title>The Global Catalogue of Microorganisms (GCM) 10K type strain sequencing project: providing services to taxonomists for standard genome sequencing and annotation.</title>
        <authorList>
            <consortium name="The Broad Institute Genomics Platform"/>
            <consortium name="The Broad Institute Genome Sequencing Center for Infectious Disease"/>
            <person name="Wu L."/>
            <person name="Ma J."/>
        </authorList>
    </citation>
    <scope>NUCLEOTIDE SEQUENCE [LARGE SCALE GENOMIC DNA]</scope>
    <source>
        <strain evidence="1 2">JCM 14304</strain>
    </source>
</reference>
<dbReference type="InterPro" id="IPR029058">
    <property type="entry name" value="AB_hydrolase_fold"/>
</dbReference>
<proteinExistence type="predicted"/>
<evidence type="ECO:0000313" key="2">
    <source>
        <dbReference type="Proteomes" id="UP001500190"/>
    </source>
</evidence>
<gene>
    <name evidence="1" type="ORF">GCM10009742_30180</name>
</gene>
<dbReference type="EMBL" id="BAAAND010000006">
    <property type="protein sequence ID" value="GAA1583203.1"/>
    <property type="molecule type" value="Genomic_DNA"/>
</dbReference>
<dbReference type="Proteomes" id="UP001500190">
    <property type="component" value="Unassembled WGS sequence"/>
</dbReference>
<protein>
    <recommendedName>
        <fullName evidence="3">Alpha/beta hydrolase family protein</fullName>
    </recommendedName>
</protein>
<comment type="caution">
    <text evidence="1">The sequence shown here is derived from an EMBL/GenBank/DDBJ whole genome shotgun (WGS) entry which is preliminary data.</text>
</comment>
<evidence type="ECO:0000313" key="1">
    <source>
        <dbReference type="EMBL" id="GAA1583203.1"/>
    </source>
</evidence>
<keyword evidence="2" id="KW-1185">Reference proteome</keyword>
<organism evidence="1 2">
    <name type="scientific">Kribbella karoonensis</name>
    <dbReference type="NCBI Taxonomy" id="324851"/>
    <lineage>
        <taxon>Bacteria</taxon>
        <taxon>Bacillati</taxon>
        <taxon>Actinomycetota</taxon>
        <taxon>Actinomycetes</taxon>
        <taxon>Propionibacteriales</taxon>
        <taxon>Kribbellaceae</taxon>
        <taxon>Kribbella</taxon>
    </lineage>
</organism>
<evidence type="ECO:0008006" key="3">
    <source>
        <dbReference type="Google" id="ProtNLM"/>
    </source>
</evidence>
<dbReference type="SUPFAM" id="SSF53474">
    <property type="entry name" value="alpha/beta-Hydrolases"/>
    <property type="match status" value="1"/>
</dbReference>